<evidence type="ECO:0000313" key="4">
    <source>
        <dbReference type="Proteomes" id="UP000628017"/>
    </source>
</evidence>
<dbReference type="Pfam" id="PF00436">
    <property type="entry name" value="SSB"/>
    <property type="match status" value="1"/>
</dbReference>
<accession>A0A916VTH1</accession>
<dbReference type="SUPFAM" id="SSF50249">
    <property type="entry name" value="Nucleic acid-binding proteins"/>
    <property type="match status" value="1"/>
</dbReference>
<reference evidence="3" key="1">
    <citation type="journal article" date="2014" name="Int. J. Syst. Evol. Microbiol.">
        <title>Complete genome sequence of Corynebacterium casei LMG S-19264T (=DSM 44701T), isolated from a smear-ripened cheese.</title>
        <authorList>
            <consortium name="US DOE Joint Genome Institute (JGI-PGF)"/>
            <person name="Walter F."/>
            <person name="Albersmeier A."/>
            <person name="Kalinowski J."/>
            <person name="Ruckert C."/>
        </authorList>
    </citation>
    <scope>NUCLEOTIDE SEQUENCE</scope>
    <source>
        <strain evidence="3">CGMCC 1.15880</strain>
    </source>
</reference>
<name>A0A916VTH1_9RHOB</name>
<comment type="caution">
    <text evidence="3">The sequence shown here is derived from an EMBL/GenBank/DDBJ whole genome shotgun (WGS) entry which is preliminary data.</text>
</comment>
<dbReference type="EMBL" id="BMKA01000009">
    <property type="protein sequence ID" value="GGA31797.1"/>
    <property type="molecule type" value="Genomic_DNA"/>
</dbReference>
<dbReference type="AlphaFoldDB" id="A0A916VTH1"/>
<dbReference type="InterPro" id="IPR012340">
    <property type="entry name" value="NA-bd_OB-fold"/>
</dbReference>
<evidence type="ECO:0000313" key="3">
    <source>
        <dbReference type="EMBL" id="GGA31797.1"/>
    </source>
</evidence>
<sequence length="115" mass="13164">MRTFAEFQIMGRVGKTKEVGSTLRVSIAAEYGRKDNRGEFQSNPFWNEVTIFNENVIKWAKENVKPGDIVHARGTIRQTQWENTDGGTEYGITMAADDFDNITQSVKRSMERNQD</sequence>
<keyword evidence="1 2" id="KW-0238">DNA-binding</keyword>
<protein>
    <submittedName>
        <fullName evidence="3">Uncharacterized protein</fullName>
    </submittedName>
</protein>
<dbReference type="GO" id="GO:0003697">
    <property type="term" value="F:single-stranded DNA binding"/>
    <property type="evidence" value="ECO:0007669"/>
    <property type="project" value="InterPro"/>
</dbReference>
<evidence type="ECO:0000256" key="2">
    <source>
        <dbReference type="PROSITE-ProRule" id="PRU00252"/>
    </source>
</evidence>
<dbReference type="Gene3D" id="2.40.50.140">
    <property type="entry name" value="Nucleic acid-binding proteins"/>
    <property type="match status" value="1"/>
</dbReference>
<organism evidence="3 4">
    <name type="scientific">Neptunicoccus cionae</name>
    <dbReference type="NCBI Taxonomy" id="2035344"/>
    <lineage>
        <taxon>Bacteria</taxon>
        <taxon>Pseudomonadati</taxon>
        <taxon>Pseudomonadota</taxon>
        <taxon>Alphaproteobacteria</taxon>
        <taxon>Rhodobacterales</taxon>
        <taxon>Paracoccaceae</taxon>
        <taxon>Neptunicoccus</taxon>
    </lineage>
</organism>
<dbReference type="InterPro" id="IPR000424">
    <property type="entry name" value="Primosome_PriB/ssb"/>
</dbReference>
<dbReference type="PROSITE" id="PS50935">
    <property type="entry name" value="SSB"/>
    <property type="match status" value="1"/>
</dbReference>
<dbReference type="Proteomes" id="UP000628017">
    <property type="component" value="Unassembled WGS sequence"/>
</dbReference>
<reference evidence="3" key="2">
    <citation type="submission" date="2020-09" db="EMBL/GenBank/DDBJ databases">
        <authorList>
            <person name="Sun Q."/>
            <person name="Zhou Y."/>
        </authorList>
    </citation>
    <scope>NUCLEOTIDE SEQUENCE</scope>
    <source>
        <strain evidence="3">CGMCC 1.15880</strain>
    </source>
</reference>
<keyword evidence="4" id="KW-1185">Reference proteome</keyword>
<gene>
    <name evidence="3" type="ORF">GCM10011498_36250</name>
</gene>
<proteinExistence type="predicted"/>
<dbReference type="RefSeq" id="WP_188678593.1">
    <property type="nucleotide sequence ID" value="NZ_BMKA01000009.1"/>
</dbReference>
<evidence type="ECO:0000256" key="1">
    <source>
        <dbReference type="ARBA" id="ARBA00023125"/>
    </source>
</evidence>